<gene>
    <name evidence="12" type="ORF">O181_067384</name>
</gene>
<evidence type="ECO:0008006" key="14">
    <source>
        <dbReference type="Google" id="ProtNLM"/>
    </source>
</evidence>
<dbReference type="GO" id="GO:0005634">
    <property type="term" value="C:nucleus"/>
    <property type="evidence" value="ECO:0007669"/>
    <property type="project" value="UniProtKB-ARBA"/>
</dbReference>
<feature type="compositionally biased region" description="Low complexity" evidence="9">
    <location>
        <begin position="365"/>
        <end position="374"/>
    </location>
</feature>
<dbReference type="OrthoDB" id="413361at2759"/>
<evidence type="ECO:0000313" key="12">
    <source>
        <dbReference type="EMBL" id="MBW0527669.1"/>
    </source>
</evidence>
<dbReference type="SMART" id="SM00343">
    <property type="entry name" value="ZnF_C2HC"/>
    <property type="match status" value="1"/>
</dbReference>
<keyword evidence="3" id="KW-0479">Metal-binding</keyword>
<dbReference type="Gene3D" id="4.10.60.10">
    <property type="entry name" value="Zinc finger, CCHC-type"/>
    <property type="match status" value="1"/>
</dbReference>
<dbReference type="PANTHER" id="PTHR42648">
    <property type="entry name" value="TRANSPOSASE, PUTATIVE-RELATED"/>
    <property type="match status" value="1"/>
</dbReference>
<dbReference type="GO" id="GO:0003723">
    <property type="term" value="F:RNA binding"/>
    <property type="evidence" value="ECO:0007669"/>
    <property type="project" value="UniProtKB-KW"/>
</dbReference>
<dbReference type="PANTHER" id="PTHR42648:SF28">
    <property type="entry name" value="TRANSPOSON-ENCODED PROTEIN WITH RIBONUCLEASE H-LIKE AND RETROVIRUS ZINC FINGER-LIKE DOMAINS"/>
    <property type="match status" value="1"/>
</dbReference>
<dbReference type="SUPFAM" id="SSF57756">
    <property type="entry name" value="Retrovirus zinc finger-like domains"/>
    <property type="match status" value="1"/>
</dbReference>
<evidence type="ECO:0000256" key="3">
    <source>
        <dbReference type="ARBA" id="ARBA00022723"/>
    </source>
</evidence>
<organism evidence="12 13">
    <name type="scientific">Austropuccinia psidii MF-1</name>
    <dbReference type="NCBI Taxonomy" id="1389203"/>
    <lineage>
        <taxon>Eukaryota</taxon>
        <taxon>Fungi</taxon>
        <taxon>Dikarya</taxon>
        <taxon>Basidiomycota</taxon>
        <taxon>Pucciniomycotina</taxon>
        <taxon>Pucciniomycetes</taxon>
        <taxon>Pucciniales</taxon>
        <taxon>Sphaerophragmiaceae</taxon>
        <taxon>Austropuccinia</taxon>
    </lineage>
</organism>
<feature type="domain" description="CCHC-type" evidence="10">
    <location>
        <begin position="260"/>
        <end position="275"/>
    </location>
</feature>
<evidence type="ECO:0000313" key="13">
    <source>
        <dbReference type="Proteomes" id="UP000765509"/>
    </source>
</evidence>
<evidence type="ECO:0000256" key="2">
    <source>
        <dbReference type="ARBA" id="ARBA00022664"/>
    </source>
</evidence>
<comment type="catalytic activity">
    <reaction evidence="7">
        <text>DNA(n) + a 2'-deoxyribonucleoside 5'-triphosphate = DNA(n+1) + diphosphate</text>
        <dbReference type="Rhea" id="RHEA:22508"/>
        <dbReference type="Rhea" id="RHEA-COMP:17339"/>
        <dbReference type="Rhea" id="RHEA-COMP:17340"/>
        <dbReference type="ChEBI" id="CHEBI:33019"/>
        <dbReference type="ChEBI" id="CHEBI:61560"/>
        <dbReference type="ChEBI" id="CHEBI:173112"/>
        <dbReference type="EC" id="2.7.7.7"/>
    </reaction>
</comment>
<sequence>MSTTKPPINPSESEPSANDRLSRIRTTMLQATALIRNEHILKLDGSNFKSWENRISIILDDFIDDPDFLHREGPTLSSDEKICRGILIYSLPEAIHLRPCKAIYDHLRRLYHVITQAGQLSGLEGLLNSRMQPDEAPSLYAVRLRSSANKFTQWGGNFSKDLLLGLLLQRGIQDQEMARTVMSQLENEIGNKNRNPSFATCHQILESAYQQHHCNTTPAKQDEPTVFNQASIIKQPAQDNTYDVDSIDLATLKAAIRGTCHHCKKAGHFARDCRSKRASNISIPPFNSNSQFRAYYPIITPPTWPAGRSLAQPGPAQTKPADYYRPQYPNKPATPVNVRFAELGDDEDLMNLFQAEVDGDDNVGGRESQQRQGTGTTGGKMYTQGNNLLFCNTTNVPLLTAKFNTQRRCWFFLPHLNANELRECMRDTRDKIVSLKTRVDDRHEGVLAKDESLLWHKLFGHCGMRRLRNFLKERIGDDIGKHLNNPVDNCADCLIAKSKRRSELLPTNRMTGPMDIVASDIMGPFNQANINSGRWALTIRDVSSTYGECHIITTKADAAAVLQGVIARWEVKCDRKLKVLQTDGGGEFWSKGMVHWCSMKGITHEQSLPMYHEQNGVAERYNRSVADMGRTILRSSSLGNAFWGYAFMWAAYTINNIPNERTGRLKPAEILFNETPPLDKMRIFGEKAYVHITREHRWKLDDRAHEGHVVMYLQQAKGWLFYIPGANKMIPSAWATFPGSSRLTTMLRKGQQFEPQEKEANNKMGIPFLLNNLQLGDFSREKKFAEQEQMAAKIAKPSDVIPRTYKEAMRSHESEEWSRAIEEELQNMKRMDMFEVAPLDKMQHTINGGWIFTKKIDNLLGQVRYKARYVARGNKQCYDKEYRETFAPTATFSTLRLLLTWAAKHNWLVHSFDFTAAYLNAPMDMEVWIKLPDGMNVPPNMGCQLKKALYGTRQAGRCWWEHLGGRLKALGFSKSAFDNSVYFNFRNNAMTWIHVDDGVVIAQTKKDLDDLKQGLERSFLIKWKEGVENMIGMEIERQVAGFTLTQKRLIKSIISKHWDRKRANATPLPAKSEFCSESASPTRTSTWTPTLGNAVALTGIPSSNSKARIEVIPERQGDRGIFGRELGRGILAIHPWILTNGTWLRNCLELEEASDGGSINKSCGIHGSKLSVQARYVDEATNQGCVWEKHASIITM</sequence>
<dbReference type="Proteomes" id="UP000765509">
    <property type="component" value="Unassembled WGS sequence"/>
</dbReference>
<dbReference type="InterPro" id="IPR036397">
    <property type="entry name" value="RNaseH_sf"/>
</dbReference>
<dbReference type="PROSITE" id="PS50158">
    <property type="entry name" value="ZF_CCHC"/>
    <property type="match status" value="1"/>
</dbReference>
<dbReference type="InterPro" id="IPR057670">
    <property type="entry name" value="SH3_retrovirus"/>
</dbReference>
<keyword evidence="1" id="KW-0815">Transposition</keyword>
<dbReference type="GO" id="GO:0015074">
    <property type="term" value="P:DNA integration"/>
    <property type="evidence" value="ECO:0007669"/>
    <property type="project" value="InterPro"/>
</dbReference>
<evidence type="ECO:0000259" key="11">
    <source>
        <dbReference type="PROSITE" id="PS50994"/>
    </source>
</evidence>
<reference evidence="12" key="1">
    <citation type="submission" date="2021-03" db="EMBL/GenBank/DDBJ databases">
        <title>Draft genome sequence of rust myrtle Austropuccinia psidii MF-1, a brazilian biotype.</title>
        <authorList>
            <person name="Quecine M.C."/>
            <person name="Pachon D.M.R."/>
            <person name="Bonatelli M.L."/>
            <person name="Correr F.H."/>
            <person name="Franceschini L.M."/>
            <person name="Leite T.F."/>
            <person name="Margarido G.R.A."/>
            <person name="Almeida C.A."/>
            <person name="Ferrarezi J.A."/>
            <person name="Labate C.A."/>
        </authorList>
    </citation>
    <scope>NUCLEOTIDE SEQUENCE</scope>
    <source>
        <strain evidence="12">MF-1</strain>
    </source>
</reference>
<keyword evidence="13" id="KW-1185">Reference proteome</keyword>
<keyword evidence="5" id="KW-0694">RNA-binding</keyword>
<evidence type="ECO:0000256" key="4">
    <source>
        <dbReference type="ARBA" id="ARBA00022801"/>
    </source>
</evidence>
<dbReference type="InterPro" id="IPR012337">
    <property type="entry name" value="RNaseH-like_sf"/>
</dbReference>
<comment type="caution">
    <text evidence="12">The sequence shown here is derived from an EMBL/GenBank/DDBJ whole genome shotgun (WGS) entry which is preliminary data.</text>
</comment>
<feature type="domain" description="Integrase catalytic" evidence="11">
    <location>
        <begin position="509"/>
        <end position="675"/>
    </location>
</feature>
<feature type="region of interest" description="Disordered" evidence="9">
    <location>
        <begin position="358"/>
        <end position="379"/>
    </location>
</feature>
<name>A0A9Q3EUU0_9BASI</name>
<dbReference type="Gene3D" id="3.30.420.10">
    <property type="entry name" value="Ribonuclease H-like superfamily/Ribonuclease H"/>
    <property type="match status" value="1"/>
</dbReference>
<evidence type="ECO:0000256" key="6">
    <source>
        <dbReference type="ARBA" id="ARBA00048173"/>
    </source>
</evidence>
<dbReference type="GO" id="GO:0016787">
    <property type="term" value="F:hydrolase activity"/>
    <property type="evidence" value="ECO:0007669"/>
    <property type="project" value="UniProtKB-KW"/>
</dbReference>
<protein>
    <recommendedName>
        <fullName evidence="14">Integrase catalytic domain-containing protein</fullName>
    </recommendedName>
</protein>
<dbReference type="GO" id="GO:0008270">
    <property type="term" value="F:zinc ion binding"/>
    <property type="evidence" value="ECO:0007669"/>
    <property type="project" value="UniProtKB-KW"/>
</dbReference>
<dbReference type="InterPro" id="IPR039537">
    <property type="entry name" value="Retrotran_Ty1/copia-like"/>
</dbReference>
<keyword evidence="8" id="KW-0862">Zinc</keyword>
<evidence type="ECO:0000259" key="10">
    <source>
        <dbReference type="PROSITE" id="PS50158"/>
    </source>
</evidence>
<comment type="catalytic activity">
    <reaction evidence="6">
        <text>DNA(n) + a 2'-deoxyribonucleoside 5'-triphosphate = DNA(n+1) + diphosphate</text>
        <dbReference type="Rhea" id="RHEA:22508"/>
        <dbReference type="Rhea" id="RHEA-COMP:17339"/>
        <dbReference type="Rhea" id="RHEA-COMP:17340"/>
        <dbReference type="ChEBI" id="CHEBI:33019"/>
        <dbReference type="ChEBI" id="CHEBI:61560"/>
        <dbReference type="ChEBI" id="CHEBI:173112"/>
        <dbReference type="EC" id="2.7.7.49"/>
    </reaction>
</comment>
<dbReference type="GO" id="GO:0006397">
    <property type="term" value="P:mRNA processing"/>
    <property type="evidence" value="ECO:0007669"/>
    <property type="project" value="UniProtKB-KW"/>
</dbReference>
<keyword evidence="2" id="KW-0507">mRNA processing</keyword>
<proteinExistence type="predicted"/>
<keyword evidence="8" id="KW-0863">Zinc-finger</keyword>
<evidence type="ECO:0000256" key="9">
    <source>
        <dbReference type="SAM" id="MobiDB-lite"/>
    </source>
</evidence>
<dbReference type="GO" id="GO:0003887">
    <property type="term" value="F:DNA-directed DNA polymerase activity"/>
    <property type="evidence" value="ECO:0007669"/>
    <property type="project" value="UniProtKB-EC"/>
</dbReference>
<dbReference type="SUPFAM" id="SSF53098">
    <property type="entry name" value="Ribonuclease H-like"/>
    <property type="match status" value="1"/>
</dbReference>
<evidence type="ECO:0000256" key="8">
    <source>
        <dbReference type="PROSITE-ProRule" id="PRU00047"/>
    </source>
</evidence>
<dbReference type="Pfam" id="PF07727">
    <property type="entry name" value="RVT_2"/>
    <property type="match status" value="1"/>
</dbReference>
<dbReference type="Pfam" id="PF25597">
    <property type="entry name" value="SH3_retrovirus"/>
    <property type="match status" value="1"/>
</dbReference>
<evidence type="ECO:0000256" key="1">
    <source>
        <dbReference type="ARBA" id="ARBA00022578"/>
    </source>
</evidence>
<dbReference type="InterPro" id="IPR036875">
    <property type="entry name" value="Znf_CCHC_sf"/>
</dbReference>
<dbReference type="GO" id="GO:0003964">
    <property type="term" value="F:RNA-directed DNA polymerase activity"/>
    <property type="evidence" value="ECO:0007669"/>
    <property type="project" value="UniProtKB-EC"/>
</dbReference>
<dbReference type="EMBL" id="AVOT02033721">
    <property type="protein sequence ID" value="MBW0527669.1"/>
    <property type="molecule type" value="Genomic_DNA"/>
</dbReference>
<dbReference type="InterPro" id="IPR001878">
    <property type="entry name" value="Znf_CCHC"/>
</dbReference>
<dbReference type="InterPro" id="IPR013103">
    <property type="entry name" value="RVT_2"/>
</dbReference>
<keyword evidence="4" id="KW-0378">Hydrolase</keyword>
<dbReference type="GO" id="GO:0032196">
    <property type="term" value="P:transposition"/>
    <property type="evidence" value="ECO:0007669"/>
    <property type="project" value="UniProtKB-KW"/>
</dbReference>
<dbReference type="PROSITE" id="PS50994">
    <property type="entry name" value="INTEGRASE"/>
    <property type="match status" value="1"/>
</dbReference>
<evidence type="ECO:0000256" key="7">
    <source>
        <dbReference type="ARBA" id="ARBA00049244"/>
    </source>
</evidence>
<dbReference type="AlphaFoldDB" id="A0A9Q3EUU0"/>
<dbReference type="InterPro" id="IPR001584">
    <property type="entry name" value="Integrase_cat-core"/>
</dbReference>
<evidence type="ECO:0000256" key="5">
    <source>
        <dbReference type="ARBA" id="ARBA00022884"/>
    </source>
</evidence>
<accession>A0A9Q3EUU0</accession>